<evidence type="ECO:0000256" key="3">
    <source>
        <dbReference type="ARBA" id="ARBA00022617"/>
    </source>
</evidence>
<evidence type="ECO:0000256" key="8">
    <source>
        <dbReference type="ARBA" id="ARBA00023004"/>
    </source>
</evidence>
<dbReference type="CDD" id="cd20642">
    <property type="entry name" value="CYP72"/>
    <property type="match status" value="1"/>
</dbReference>
<dbReference type="InterPro" id="IPR036396">
    <property type="entry name" value="Cyt_P450_sf"/>
</dbReference>
<evidence type="ECO:0000313" key="15">
    <source>
        <dbReference type="RefSeq" id="XP_027106997.2"/>
    </source>
</evidence>
<dbReference type="PANTHER" id="PTHR24282">
    <property type="entry name" value="CYTOCHROME P450 FAMILY MEMBER"/>
    <property type="match status" value="1"/>
</dbReference>
<evidence type="ECO:0000256" key="2">
    <source>
        <dbReference type="ARBA" id="ARBA00010617"/>
    </source>
</evidence>
<evidence type="ECO:0000256" key="1">
    <source>
        <dbReference type="ARBA" id="ARBA00004370"/>
    </source>
</evidence>
<dbReference type="GO" id="GO:0016705">
    <property type="term" value="F:oxidoreductase activity, acting on paired donors, with incorporation or reduction of molecular oxygen"/>
    <property type="evidence" value="ECO:0007669"/>
    <property type="project" value="InterPro"/>
</dbReference>
<dbReference type="Proteomes" id="UP001652660">
    <property type="component" value="Chromosome 2c"/>
</dbReference>
<protein>
    <submittedName>
        <fullName evidence="15">Cytochrome P450 CYP72A219 isoform X1</fullName>
    </submittedName>
</protein>
<feature type="binding site" description="axial binding residue" evidence="11">
    <location>
        <position position="481"/>
    </location>
    <ligand>
        <name>heme</name>
        <dbReference type="ChEBI" id="CHEBI:30413"/>
    </ligand>
    <ligandPart>
        <name>Fe</name>
        <dbReference type="ChEBI" id="CHEBI:18248"/>
    </ligandPart>
</feature>
<dbReference type="GO" id="GO:0005506">
    <property type="term" value="F:iron ion binding"/>
    <property type="evidence" value="ECO:0007669"/>
    <property type="project" value="InterPro"/>
</dbReference>
<dbReference type="PRINTS" id="PR00463">
    <property type="entry name" value="EP450I"/>
</dbReference>
<dbReference type="GO" id="GO:0020037">
    <property type="term" value="F:heme binding"/>
    <property type="evidence" value="ECO:0007669"/>
    <property type="project" value="InterPro"/>
</dbReference>
<evidence type="ECO:0000256" key="4">
    <source>
        <dbReference type="ARBA" id="ARBA00022692"/>
    </source>
</evidence>
<dbReference type="PROSITE" id="PS00086">
    <property type="entry name" value="CYTOCHROME_P450"/>
    <property type="match status" value="1"/>
</dbReference>
<keyword evidence="14" id="KW-1185">Reference proteome</keyword>
<dbReference type="InterPro" id="IPR002401">
    <property type="entry name" value="Cyt_P450_E_grp-I"/>
</dbReference>
<keyword evidence="7 12" id="KW-0560">Oxidoreductase</keyword>
<dbReference type="InterPro" id="IPR017972">
    <property type="entry name" value="Cyt_P450_CS"/>
</dbReference>
<keyword evidence="9 12" id="KW-0503">Monooxygenase</keyword>
<reference evidence="14" key="1">
    <citation type="journal article" date="2025" name="Foods">
        <title>Unveiling the Microbial Signatures of Arabica Coffee Cherries: Insights into Ripeness Specific Diversity, Functional Traits, and Implications for Quality and Safety.</title>
        <authorList>
            <consortium name="RefSeq"/>
            <person name="Tenea G.N."/>
            <person name="Cifuentes V."/>
            <person name="Reyes P."/>
            <person name="Cevallos-Vallejos M."/>
        </authorList>
    </citation>
    <scope>NUCLEOTIDE SEQUENCE [LARGE SCALE GENOMIC DNA]</scope>
</reference>
<dbReference type="GO" id="GO:0004497">
    <property type="term" value="F:monooxygenase activity"/>
    <property type="evidence" value="ECO:0007669"/>
    <property type="project" value="UniProtKB-KW"/>
</dbReference>
<evidence type="ECO:0000256" key="7">
    <source>
        <dbReference type="ARBA" id="ARBA00023002"/>
    </source>
</evidence>
<evidence type="ECO:0000256" key="5">
    <source>
        <dbReference type="ARBA" id="ARBA00022723"/>
    </source>
</evidence>
<dbReference type="GO" id="GO:0009753">
    <property type="term" value="P:response to jasmonic acid"/>
    <property type="evidence" value="ECO:0007669"/>
    <property type="project" value="UniProtKB-ARBA"/>
</dbReference>
<dbReference type="RefSeq" id="XP_027106997.2">
    <property type="nucleotide sequence ID" value="XM_027251196.2"/>
</dbReference>
<evidence type="ECO:0000256" key="11">
    <source>
        <dbReference type="PIRSR" id="PIRSR602401-1"/>
    </source>
</evidence>
<dbReference type="AlphaFoldDB" id="A0A6P6VYL5"/>
<dbReference type="PRINTS" id="PR00385">
    <property type="entry name" value="P450"/>
</dbReference>
<dbReference type="Gene3D" id="1.10.630.10">
    <property type="entry name" value="Cytochrome P450"/>
    <property type="match status" value="1"/>
</dbReference>
<dbReference type="SUPFAM" id="SSF48264">
    <property type="entry name" value="Cytochrome P450"/>
    <property type="match status" value="1"/>
</dbReference>
<proteinExistence type="inferred from homology"/>
<evidence type="ECO:0000256" key="9">
    <source>
        <dbReference type="ARBA" id="ARBA00023033"/>
    </source>
</evidence>
<dbReference type="PANTHER" id="PTHR24282:SF273">
    <property type="entry name" value="CYTOCHROME P450 CYP72A219-LIKE"/>
    <property type="match status" value="1"/>
</dbReference>
<evidence type="ECO:0000313" key="14">
    <source>
        <dbReference type="Proteomes" id="UP001652660"/>
    </source>
</evidence>
<evidence type="ECO:0000256" key="6">
    <source>
        <dbReference type="ARBA" id="ARBA00022989"/>
    </source>
</evidence>
<reference evidence="15" key="2">
    <citation type="submission" date="2025-08" db="UniProtKB">
        <authorList>
            <consortium name="RefSeq"/>
        </authorList>
    </citation>
    <scope>IDENTIFICATION</scope>
    <source>
        <tissue evidence="15">Leaves</tissue>
    </source>
</reference>
<accession>A0A6P6VYL5</accession>
<sequence>MNARPNDHNRPLTSVMETACSPIAVFCYCILLLILVLAWKVFNWAWLTPKKLEKRLKEQGLRGNPYKLLYGDFKENSTLFKEAHSKPINLSGDFVPRVIPHFCAVVKKYGKNSYMWLGPKPIVMIMNPEHIREITTKIYIFQKPRANPLTKLLTQGLVSYDGDKWAKHRKLINPAFNVEKLKQMVPSFYASTSEMLGKWEEIVSTNGSCELDVWPDLQALTSDAISRTAFGSNYKEGKRIFELQREQSEHFLKARESIYIPGWRFLPTKRNRRMKQIAKDVQESIREIINARLKAMKEGEACADDLLGILLESNSKEIDNHGNKDFGMTIKEVIDECKLFYFAGQETTSVLLVWTMILLSRYPNWQARAREEVLQHFGTNKPDFEGLNHLKLVTMILHEVLRLYPPAATIARRAAVEIQLGNLNLPAQVLLSLPTILLHHDPEIWGNDVEEFKPERFADGVSNATKGQVAFFPFGWGPRICIGQNFTMVEAKLAVAMVLQRFSFELSPSYAHAPREVITIQPQYGAHLILHKL</sequence>
<dbReference type="InterPro" id="IPR050665">
    <property type="entry name" value="Cytochrome_P450_Monooxygen"/>
</dbReference>
<name>A0A6P6VYL5_COFAR</name>
<dbReference type="GO" id="GO:0009820">
    <property type="term" value="P:alkaloid metabolic process"/>
    <property type="evidence" value="ECO:0007669"/>
    <property type="project" value="UniProtKB-ARBA"/>
</dbReference>
<evidence type="ECO:0000256" key="12">
    <source>
        <dbReference type="RuleBase" id="RU000461"/>
    </source>
</evidence>
<keyword evidence="4 13" id="KW-0812">Transmembrane</keyword>
<dbReference type="InterPro" id="IPR001128">
    <property type="entry name" value="Cyt_P450"/>
</dbReference>
<keyword evidence="8 11" id="KW-0408">Iron</keyword>
<dbReference type="OrthoDB" id="1470350at2759"/>
<dbReference type="GO" id="GO:0016020">
    <property type="term" value="C:membrane"/>
    <property type="evidence" value="ECO:0007669"/>
    <property type="project" value="UniProtKB-SubCell"/>
</dbReference>
<keyword evidence="5 11" id="KW-0479">Metal-binding</keyword>
<comment type="subcellular location">
    <subcellularLocation>
        <location evidence="1">Membrane</location>
    </subcellularLocation>
</comment>
<dbReference type="GeneID" id="113727179"/>
<dbReference type="Pfam" id="PF00067">
    <property type="entry name" value="p450"/>
    <property type="match status" value="1"/>
</dbReference>
<evidence type="ECO:0000256" key="10">
    <source>
        <dbReference type="ARBA" id="ARBA00023136"/>
    </source>
</evidence>
<keyword evidence="6 13" id="KW-1133">Transmembrane helix</keyword>
<evidence type="ECO:0000256" key="13">
    <source>
        <dbReference type="SAM" id="Phobius"/>
    </source>
</evidence>
<comment type="similarity">
    <text evidence="2 12">Belongs to the cytochrome P450 family.</text>
</comment>
<comment type="cofactor">
    <cofactor evidence="11">
        <name>heme</name>
        <dbReference type="ChEBI" id="CHEBI:30413"/>
    </cofactor>
</comment>
<feature type="transmembrane region" description="Helical" evidence="13">
    <location>
        <begin position="23"/>
        <end position="47"/>
    </location>
</feature>
<organism evidence="14 15">
    <name type="scientific">Coffea arabica</name>
    <name type="common">Arabian coffee</name>
    <dbReference type="NCBI Taxonomy" id="13443"/>
    <lineage>
        <taxon>Eukaryota</taxon>
        <taxon>Viridiplantae</taxon>
        <taxon>Streptophyta</taxon>
        <taxon>Embryophyta</taxon>
        <taxon>Tracheophyta</taxon>
        <taxon>Spermatophyta</taxon>
        <taxon>Magnoliopsida</taxon>
        <taxon>eudicotyledons</taxon>
        <taxon>Gunneridae</taxon>
        <taxon>Pentapetalae</taxon>
        <taxon>asterids</taxon>
        <taxon>lamiids</taxon>
        <taxon>Gentianales</taxon>
        <taxon>Rubiaceae</taxon>
        <taxon>Ixoroideae</taxon>
        <taxon>Gardenieae complex</taxon>
        <taxon>Bertiereae - Coffeeae clade</taxon>
        <taxon>Coffeeae</taxon>
        <taxon>Coffea</taxon>
    </lineage>
</organism>
<keyword evidence="10 13" id="KW-0472">Membrane</keyword>
<gene>
    <name evidence="15" type="primary">LOC113727179</name>
</gene>
<keyword evidence="3 11" id="KW-0349">Heme</keyword>